<keyword evidence="4" id="KW-1185">Reference proteome</keyword>
<dbReference type="AlphaFoldDB" id="A0A816E2Y6"/>
<evidence type="ECO:0000313" key="3">
    <source>
        <dbReference type="EMBL" id="CAF1642182.1"/>
    </source>
</evidence>
<feature type="compositionally biased region" description="Basic residues" evidence="1">
    <location>
        <begin position="69"/>
        <end position="85"/>
    </location>
</feature>
<name>A0A816E2Y6_9BILA</name>
<accession>A0A816E2Y6</accession>
<sequence>WKINCLKSEEHTNPSVLSSNTINESNKIDSIPQVIDHEQTDIPETVASIDIHSLPSSPSIINCHEQKQRNHHHHHHHSPTSKKINKTMSWRHRLATLEPSPSFVAVTPIKTPTTNNHSRSSPFEQRLARYRSLPLLWFRTCGSSNHQHRRRTAAGTDGKDTIYTPRGHFGEFEYKHGLVYIVFSFHSPINLFYIT</sequence>
<dbReference type="EMBL" id="CAJNOM010003148">
    <property type="protein sequence ID" value="CAF1642182.1"/>
    <property type="molecule type" value="Genomic_DNA"/>
</dbReference>
<dbReference type="OrthoDB" id="10037660at2759"/>
<feature type="non-terminal residue" evidence="3">
    <location>
        <position position="1"/>
    </location>
</feature>
<dbReference type="Proteomes" id="UP000663832">
    <property type="component" value="Unassembled WGS sequence"/>
</dbReference>
<dbReference type="EMBL" id="CAJNOI010002820">
    <property type="protein sequence ID" value="CAF1493610.1"/>
    <property type="molecule type" value="Genomic_DNA"/>
</dbReference>
<evidence type="ECO:0000313" key="2">
    <source>
        <dbReference type="EMBL" id="CAF1493610.1"/>
    </source>
</evidence>
<proteinExistence type="predicted"/>
<feature type="region of interest" description="Disordered" evidence="1">
    <location>
        <begin position="66"/>
        <end position="85"/>
    </location>
</feature>
<comment type="caution">
    <text evidence="3">The sequence shown here is derived from an EMBL/GenBank/DDBJ whole genome shotgun (WGS) entry which is preliminary data.</text>
</comment>
<organism evidence="3 4">
    <name type="scientific">Adineta steineri</name>
    <dbReference type="NCBI Taxonomy" id="433720"/>
    <lineage>
        <taxon>Eukaryota</taxon>
        <taxon>Metazoa</taxon>
        <taxon>Spiralia</taxon>
        <taxon>Gnathifera</taxon>
        <taxon>Rotifera</taxon>
        <taxon>Eurotatoria</taxon>
        <taxon>Bdelloidea</taxon>
        <taxon>Adinetida</taxon>
        <taxon>Adinetidae</taxon>
        <taxon>Adineta</taxon>
    </lineage>
</organism>
<gene>
    <name evidence="2" type="ORF">BJG266_LOCUS42752</name>
    <name evidence="3" type="ORF">QVE165_LOCUS59640</name>
</gene>
<dbReference type="Proteomes" id="UP000663877">
    <property type="component" value="Unassembled WGS sequence"/>
</dbReference>
<evidence type="ECO:0000256" key="1">
    <source>
        <dbReference type="SAM" id="MobiDB-lite"/>
    </source>
</evidence>
<evidence type="ECO:0000313" key="4">
    <source>
        <dbReference type="Proteomes" id="UP000663832"/>
    </source>
</evidence>
<reference evidence="3" key="1">
    <citation type="submission" date="2021-02" db="EMBL/GenBank/DDBJ databases">
        <authorList>
            <person name="Nowell W R."/>
        </authorList>
    </citation>
    <scope>NUCLEOTIDE SEQUENCE</scope>
</reference>
<protein>
    <submittedName>
        <fullName evidence="3">Uncharacterized protein</fullName>
    </submittedName>
</protein>